<proteinExistence type="predicted"/>
<evidence type="ECO:0000313" key="3">
    <source>
        <dbReference type="EMBL" id="KZN09725.1"/>
    </source>
</evidence>
<evidence type="ECO:0000256" key="1">
    <source>
        <dbReference type="SAM" id="MobiDB-lite"/>
    </source>
</evidence>
<feature type="region of interest" description="Disordered" evidence="1">
    <location>
        <begin position="43"/>
        <end position="87"/>
    </location>
</feature>
<accession>A0A166H4X8</accession>
<feature type="compositionally biased region" description="Pro residues" evidence="1">
    <location>
        <begin position="50"/>
        <end position="59"/>
    </location>
</feature>
<evidence type="ECO:0008006" key="4">
    <source>
        <dbReference type="Google" id="ProtNLM"/>
    </source>
</evidence>
<reference evidence="3" key="1">
    <citation type="journal article" date="2016" name="Nat. Genet.">
        <title>A high-quality carrot genome assembly provides new insights into carotenoid accumulation and asterid genome evolution.</title>
        <authorList>
            <person name="Iorizzo M."/>
            <person name="Ellison S."/>
            <person name="Senalik D."/>
            <person name="Zeng P."/>
            <person name="Satapoomin P."/>
            <person name="Huang J."/>
            <person name="Bowman M."/>
            <person name="Iovene M."/>
            <person name="Sanseverino W."/>
            <person name="Cavagnaro P."/>
            <person name="Yildiz M."/>
            <person name="Macko-Podgorni A."/>
            <person name="Moranska E."/>
            <person name="Grzebelus E."/>
            <person name="Grzebelus D."/>
            <person name="Ashrafi H."/>
            <person name="Zheng Z."/>
            <person name="Cheng S."/>
            <person name="Spooner D."/>
            <person name="Van Deynze A."/>
            <person name="Simon P."/>
        </authorList>
    </citation>
    <scope>NUCLEOTIDE SEQUENCE [LARGE SCALE GENOMIC DNA]</scope>
    <source>
        <tissue evidence="3">Leaf</tissue>
    </source>
</reference>
<keyword evidence="2" id="KW-0472">Membrane</keyword>
<protein>
    <recommendedName>
        <fullName evidence="4">Malectin-like domain-containing protein</fullName>
    </recommendedName>
</protein>
<organism evidence="3">
    <name type="scientific">Daucus carota subsp. sativus</name>
    <name type="common">Carrot</name>
    <dbReference type="NCBI Taxonomy" id="79200"/>
    <lineage>
        <taxon>Eukaryota</taxon>
        <taxon>Viridiplantae</taxon>
        <taxon>Streptophyta</taxon>
        <taxon>Embryophyta</taxon>
        <taxon>Tracheophyta</taxon>
        <taxon>Spermatophyta</taxon>
        <taxon>Magnoliopsida</taxon>
        <taxon>eudicotyledons</taxon>
        <taxon>Gunneridae</taxon>
        <taxon>Pentapetalae</taxon>
        <taxon>asterids</taxon>
        <taxon>campanulids</taxon>
        <taxon>Apiales</taxon>
        <taxon>Apiaceae</taxon>
        <taxon>Apioideae</taxon>
        <taxon>Scandiceae</taxon>
        <taxon>Daucinae</taxon>
        <taxon>Daucus</taxon>
        <taxon>Daucus sect. Daucus</taxon>
    </lineage>
</organism>
<sequence length="158" mass="16716">MTGDLPESFTALSSMANMYLQNNQFTGSIDVLSNLPLHNLREGNSWSSGPAPPPLPRTPPSSSSNRNRKQNDNKNSSDGGGSKKSGIGGGGVAGIVISILVVGAVVAFFAVIKKRSKRSSTDVEKADSQPFTSYASQEVQGTNLLHPIEKTCLTSFFN</sequence>
<evidence type="ECO:0000256" key="2">
    <source>
        <dbReference type="SAM" id="Phobius"/>
    </source>
</evidence>
<name>A0A166H4X8_DAUCS</name>
<dbReference type="EMBL" id="LNRQ01000001">
    <property type="protein sequence ID" value="KZN09725.1"/>
    <property type="molecule type" value="Genomic_DNA"/>
</dbReference>
<gene>
    <name evidence="3" type="ORF">DCAR_002381</name>
</gene>
<keyword evidence="2" id="KW-0812">Transmembrane</keyword>
<dbReference type="AlphaFoldDB" id="A0A166H4X8"/>
<feature type="transmembrane region" description="Helical" evidence="2">
    <location>
        <begin position="92"/>
        <end position="112"/>
    </location>
</feature>
<keyword evidence="2" id="KW-1133">Transmembrane helix</keyword>
<comment type="caution">
    <text evidence="3">The sequence shown here is derived from an EMBL/GenBank/DDBJ whole genome shotgun (WGS) entry which is preliminary data.</text>
</comment>
<dbReference type="STRING" id="79200.A0A166H4X8"/>
<feature type="compositionally biased region" description="Gly residues" evidence="1">
    <location>
        <begin position="78"/>
        <end position="87"/>
    </location>
</feature>
<dbReference type="Gramene" id="KZN09725">
    <property type="protein sequence ID" value="KZN09725"/>
    <property type="gene ID" value="DCAR_002381"/>
</dbReference>